<gene>
    <name evidence="1" type="ORF">EYF80_057569</name>
</gene>
<accession>A0A4Z2EUM5</accession>
<dbReference type="EMBL" id="SRLO01002807">
    <property type="protein sequence ID" value="TNN32271.1"/>
    <property type="molecule type" value="Genomic_DNA"/>
</dbReference>
<comment type="caution">
    <text evidence="1">The sequence shown here is derived from an EMBL/GenBank/DDBJ whole genome shotgun (WGS) entry which is preliminary data.</text>
</comment>
<organism evidence="1 2">
    <name type="scientific">Liparis tanakae</name>
    <name type="common">Tanaka's snailfish</name>
    <dbReference type="NCBI Taxonomy" id="230148"/>
    <lineage>
        <taxon>Eukaryota</taxon>
        <taxon>Metazoa</taxon>
        <taxon>Chordata</taxon>
        <taxon>Craniata</taxon>
        <taxon>Vertebrata</taxon>
        <taxon>Euteleostomi</taxon>
        <taxon>Actinopterygii</taxon>
        <taxon>Neopterygii</taxon>
        <taxon>Teleostei</taxon>
        <taxon>Neoteleostei</taxon>
        <taxon>Acanthomorphata</taxon>
        <taxon>Eupercaria</taxon>
        <taxon>Perciformes</taxon>
        <taxon>Cottioidei</taxon>
        <taxon>Cottales</taxon>
        <taxon>Liparidae</taxon>
        <taxon>Liparis</taxon>
    </lineage>
</organism>
<protein>
    <submittedName>
        <fullName evidence="1">Uncharacterized protein</fullName>
    </submittedName>
</protein>
<sequence length="59" mass="6772">MYSDIEEGHWRFKRHRFPSIHIDRPKKYSTTTSSSTTATAVTSYPCFLSSSSEGGEEKR</sequence>
<dbReference type="AlphaFoldDB" id="A0A4Z2EUM5"/>
<name>A0A4Z2EUM5_9TELE</name>
<keyword evidence="2" id="KW-1185">Reference proteome</keyword>
<evidence type="ECO:0000313" key="2">
    <source>
        <dbReference type="Proteomes" id="UP000314294"/>
    </source>
</evidence>
<evidence type="ECO:0000313" key="1">
    <source>
        <dbReference type="EMBL" id="TNN32271.1"/>
    </source>
</evidence>
<dbReference type="Proteomes" id="UP000314294">
    <property type="component" value="Unassembled WGS sequence"/>
</dbReference>
<proteinExistence type="predicted"/>
<reference evidence="1 2" key="1">
    <citation type="submission" date="2019-03" db="EMBL/GenBank/DDBJ databases">
        <title>First draft genome of Liparis tanakae, snailfish: a comprehensive survey of snailfish specific genes.</title>
        <authorList>
            <person name="Kim W."/>
            <person name="Song I."/>
            <person name="Jeong J.-H."/>
            <person name="Kim D."/>
            <person name="Kim S."/>
            <person name="Ryu S."/>
            <person name="Song J.Y."/>
            <person name="Lee S.K."/>
        </authorList>
    </citation>
    <scope>NUCLEOTIDE SEQUENCE [LARGE SCALE GENOMIC DNA]</scope>
    <source>
        <tissue evidence="1">Muscle</tissue>
    </source>
</reference>